<dbReference type="Pfam" id="PF03492">
    <property type="entry name" value="Methyltransf_7"/>
    <property type="match status" value="1"/>
</dbReference>
<accession>A0A498HH81</accession>
<reference evidence="1 2" key="1">
    <citation type="submission" date="2018-10" db="EMBL/GenBank/DDBJ databases">
        <title>A high-quality apple genome assembly.</title>
        <authorList>
            <person name="Hu J."/>
        </authorList>
    </citation>
    <scope>NUCLEOTIDE SEQUENCE [LARGE SCALE GENOMIC DNA]</scope>
    <source>
        <strain evidence="2">cv. HFTH1</strain>
        <tissue evidence="1">Young leaf</tissue>
    </source>
</reference>
<dbReference type="PANTHER" id="PTHR31009">
    <property type="entry name" value="S-ADENOSYL-L-METHIONINE:CARBOXYL METHYLTRANSFERASE FAMILY PROTEIN"/>
    <property type="match status" value="1"/>
</dbReference>
<dbReference type="SUPFAM" id="SSF53335">
    <property type="entry name" value="S-adenosyl-L-methionine-dependent methyltransferases"/>
    <property type="match status" value="1"/>
</dbReference>
<dbReference type="InterPro" id="IPR005299">
    <property type="entry name" value="MeTrfase_7"/>
</dbReference>
<organism evidence="1 2">
    <name type="scientific">Malus domestica</name>
    <name type="common">Apple</name>
    <name type="synonym">Pyrus malus</name>
    <dbReference type="NCBI Taxonomy" id="3750"/>
    <lineage>
        <taxon>Eukaryota</taxon>
        <taxon>Viridiplantae</taxon>
        <taxon>Streptophyta</taxon>
        <taxon>Embryophyta</taxon>
        <taxon>Tracheophyta</taxon>
        <taxon>Spermatophyta</taxon>
        <taxon>Magnoliopsida</taxon>
        <taxon>eudicotyledons</taxon>
        <taxon>Gunneridae</taxon>
        <taxon>Pentapetalae</taxon>
        <taxon>rosids</taxon>
        <taxon>fabids</taxon>
        <taxon>Rosales</taxon>
        <taxon>Rosaceae</taxon>
        <taxon>Amygdaloideae</taxon>
        <taxon>Maleae</taxon>
        <taxon>Malus</taxon>
    </lineage>
</organism>
<keyword evidence="2" id="KW-1185">Reference proteome</keyword>
<proteinExistence type="predicted"/>
<dbReference type="Gene3D" id="3.40.50.150">
    <property type="entry name" value="Vaccinia Virus protein VP39"/>
    <property type="match status" value="1"/>
</dbReference>
<name>A0A498HH81_MALDO</name>
<protein>
    <submittedName>
        <fullName evidence="1">Uncharacterized protein</fullName>
    </submittedName>
</protein>
<evidence type="ECO:0000313" key="1">
    <source>
        <dbReference type="EMBL" id="RXH70359.1"/>
    </source>
</evidence>
<gene>
    <name evidence="1" type="ORF">DVH24_007615</name>
</gene>
<dbReference type="GO" id="GO:0008168">
    <property type="term" value="F:methyltransferase activity"/>
    <property type="evidence" value="ECO:0007669"/>
    <property type="project" value="InterPro"/>
</dbReference>
<dbReference type="AlphaFoldDB" id="A0A498HH81"/>
<comment type="caution">
    <text evidence="1">The sequence shown here is derived from an EMBL/GenBank/DDBJ whole genome shotgun (WGS) entry which is preliminary data.</text>
</comment>
<dbReference type="InterPro" id="IPR029063">
    <property type="entry name" value="SAM-dependent_MTases_sf"/>
</dbReference>
<dbReference type="SMR" id="A0A498HH81"/>
<dbReference type="Gramene" id="mRNA:MD16G0015300">
    <property type="protein sequence ID" value="mRNA:MD16G0015300"/>
    <property type="gene ID" value="MD16G0015300"/>
</dbReference>
<evidence type="ECO:0000313" key="2">
    <source>
        <dbReference type="Proteomes" id="UP000290289"/>
    </source>
</evidence>
<dbReference type="EMBL" id="RDQH01000342">
    <property type="protein sequence ID" value="RXH70359.1"/>
    <property type="molecule type" value="Genomic_DNA"/>
</dbReference>
<dbReference type="Proteomes" id="UP000290289">
    <property type="component" value="Chromosome 16"/>
</dbReference>
<sequence>MQYFAAGVPGSFHLRLFPDSSIHFVHSSLCLHRISKSPEVLQNKASPAWNKGRIHYTSAPDEVVEVYASQFAEDMENFLNARAKELVPKGMMVLILTATPKGMPYSELPTGMWYDSLSSVLMDMAKEEIIEESKVDSFNLPYYAASVEEMEEIVEKNGCFRIQRMESSNQSAWMKGPVDIPVWVRHMRAAMEGMTLWKWGYG</sequence>